<reference evidence="1" key="2">
    <citation type="submission" date="2025-09" db="UniProtKB">
        <authorList>
            <consortium name="Ensembl"/>
        </authorList>
    </citation>
    <scope>IDENTIFICATION</scope>
</reference>
<sequence>IQHKNKYNIKKPTFKIRESVFPCKSTSFVSNVSWRSKSHFHIWESHSYDVKDPDIIYMWYFIKFWPYI</sequence>
<organism evidence="1 2">
    <name type="scientific">Phasianus colchicus</name>
    <name type="common">Common pheasant</name>
    <dbReference type="NCBI Taxonomy" id="9054"/>
    <lineage>
        <taxon>Eukaryota</taxon>
        <taxon>Metazoa</taxon>
        <taxon>Chordata</taxon>
        <taxon>Craniata</taxon>
        <taxon>Vertebrata</taxon>
        <taxon>Euteleostomi</taxon>
        <taxon>Archelosauria</taxon>
        <taxon>Archosauria</taxon>
        <taxon>Dinosauria</taxon>
        <taxon>Saurischia</taxon>
        <taxon>Theropoda</taxon>
        <taxon>Coelurosauria</taxon>
        <taxon>Aves</taxon>
        <taxon>Neognathae</taxon>
        <taxon>Galloanserae</taxon>
        <taxon>Galliformes</taxon>
        <taxon>Phasianidae</taxon>
        <taxon>Phasianinae</taxon>
        <taxon>Phasianus</taxon>
    </lineage>
</organism>
<protein>
    <submittedName>
        <fullName evidence="1">Uncharacterized protein</fullName>
    </submittedName>
</protein>
<keyword evidence="2" id="KW-1185">Reference proteome</keyword>
<reference evidence="1" key="1">
    <citation type="submission" date="2025-08" db="UniProtKB">
        <authorList>
            <consortium name="Ensembl"/>
        </authorList>
    </citation>
    <scope>IDENTIFICATION</scope>
</reference>
<proteinExistence type="predicted"/>
<evidence type="ECO:0000313" key="1">
    <source>
        <dbReference type="Ensembl" id="ENSPCLP00000001029.1"/>
    </source>
</evidence>
<accession>A0A669P0Z5</accession>
<name>A0A669P0Z5_PHACC</name>
<dbReference type="AlphaFoldDB" id="A0A669P0Z5"/>
<dbReference type="Proteomes" id="UP000472261">
    <property type="component" value="Unplaced"/>
</dbReference>
<dbReference type="Ensembl" id="ENSPCLT00000001354.1">
    <property type="protein sequence ID" value="ENSPCLP00000001029.1"/>
    <property type="gene ID" value="ENSPCLG00000000858.1"/>
</dbReference>
<evidence type="ECO:0000313" key="2">
    <source>
        <dbReference type="Proteomes" id="UP000472261"/>
    </source>
</evidence>